<dbReference type="Pfam" id="PF05199">
    <property type="entry name" value="GMC_oxred_C"/>
    <property type="match status" value="1"/>
</dbReference>
<evidence type="ECO:0000256" key="1">
    <source>
        <dbReference type="ARBA" id="ARBA00001974"/>
    </source>
</evidence>
<dbReference type="SUPFAM" id="SSF51905">
    <property type="entry name" value="FAD/NAD(P)-binding domain"/>
    <property type="match status" value="1"/>
</dbReference>
<evidence type="ECO:0000256" key="3">
    <source>
        <dbReference type="ARBA" id="ARBA00022630"/>
    </source>
</evidence>
<name>A0A0B1Q348_9HYPH</name>
<evidence type="ECO:0000256" key="5">
    <source>
        <dbReference type="PIRSR" id="PIRSR000137-2"/>
    </source>
</evidence>
<dbReference type="STRING" id="370622.LA66_17690"/>
<evidence type="ECO:0000259" key="6">
    <source>
        <dbReference type="PROSITE" id="PS00624"/>
    </source>
</evidence>
<feature type="binding site" evidence="5">
    <location>
        <position position="83"/>
    </location>
    <ligand>
        <name>FAD</name>
        <dbReference type="ChEBI" id="CHEBI:57692"/>
    </ligand>
</feature>
<reference evidence="7 8" key="1">
    <citation type="submission" date="2014-09" db="EMBL/GenBank/DDBJ databases">
        <title>Isolation and characterization of Aurantimonas altamirensis ON-56566 from clinical sample following a dog bite.</title>
        <authorList>
            <person name="Eshaghi A."/>
            <person name="Li A."/>
            <person name="Shahinas D."/>
            <person name="Bahn P."/>
            <person name="Kus J.V."/>
            <person name="Patel S.N."/>
        </authorList>
    </citation>
    <scope>NUCLEOTIDE SEQUENCE [LARGE SCALE GENOMIC DNA]</scope>
    <source>
        <strain evidence="7 8">ON-56566</strain>
    </source>
</reference>
<dbReference type="Pfam" id="PF00732">
    <property type="entry name" value="GMC_oxred_N"/>
    <property type="match status" value="1"/>
</dbReference>
<dbReference type="EMBL" id="JRFJ01000006">
    <property type="protein sequence ID" value="KHJ53250.1"/>
    <property type="molecule type" value="Genomic_DNA"/>
</dbReference>
<proteinExistence type="inferred from homology"/>
<dbReference type="GO" id="GO:0050660">
    <property type="term" value="F:flavin adenine dinucleotide binding"/>
    <property type="evidence" value="ECO:0007669"/>
    <property type="project" value="InterPro"/>
</dbReference>
<dbReference type="RefSeq" id="WP_039195371.1">
    <property type="nucleotide sequence ID" value="NZ_JRFJ01000006.1"/>
</dbReference>
<dbReference type="InterPro" id="IPR007867">
    <property type="entry name" value="GMC_OxRtase_C"/>
</dbReference>
<comment type="caution">
    <text evidence="7">The sequence shown here is derived from an EMBL/GenBank/DDBJ whole genome shotgun (WGS) entry which is preliminary data.</text>
</comment>
<comment type="cofactor">
    <cofactor evidence="1 5">
        <name>FAD</name>
        <dbReference type="ChEBI" id="CHEBI:57692"/>
    </cofactor>
</comment>
<dbReference type="PIRSF" id="PIRSF000137">
    <property type="entry name" value="Alcohol_oxidase"/>
    <property type="match status" value="1"/>
</dbReference>
<sequence length="529" mass="57656">MTDTFDYIVVGGGTAGCTLANRLSAGTRSVLLLEAGGRDNYAWIHIPVGYLYCIGNPRTDWCFSTEAEAGLNGRALGYPRGKVLGGCSSINGMIYMRGQARDYDLWRQMGCEGWAWDDVLPLFRASEDYYAGADAMHGTGGEWRVETARLHWDILDAFREAAAQYGIPKIEDFNRGDNEGSSYFKVNQKRGVRWNTVKAFLRPAEKRPNLSVQTGAQVRRLLIEDGRAVGVEYEMGGAIRKAACRAEVVLSAGAIGSPHILELSGIGSGSVLREAGLETVVDRPAVGENLQDHLQLRCAYKVSGIRTLNERASTMAGKMMIGLEYAVSRSGPMSMAPSQLGVFTRSDPAFETANLQYHVQPLSLEKFGENVHSFPAFTASVCNLRPESRGNVHLRSPDHRQQPAIRPNYLSAEADKRVAADSIRITRAIVGQPALARYSPQEFKPGPSFETQEELERAAGDIGTTIFHPVGTCRMGSDPDSVVDPRLRVRGVDGLRVADASIMPTITSGNTNSPTVMIAEKAARMILAH</sequence>
<evidence type="ECO:0000256" key="2">
    <source>
        <dbReference type="ARBA" id="ARBA00010790"/>
    </source>
</evidence>
<evidence type="ECO:0000313" key="7">
    <source>
        <dbReference type="EMBL" id="KHJ53250.1"/>
    </source>
</evidence>
<accession>A0A0B1Q348</accession>
<evidence type="ECO:0000256" key="4">
    <source>
        <dbReference type="ARBA" id="ARBA00022827"/>
    </source>
</evidence>
<dbReference type="InterPro" id="IPR012132">
    <property type="entry name" value="GMC_OxRdtase"/>
</dbReference>
<feature type="domain" description="Glucose-methanol-choline oxidoreductase N-terminal" evidence="6">
    <location>
        <begin position="253"/>
        <end position="267"/>
    </location>
</feature>
<gene>
    <name evidence="7" type="ORF">LA66_17690</name>
</gene>
<protein>
    <submittedName>
        <fullName evidence="7">Choline dehydrogenase</fullName>
    </submittedName>
</protein>
<dbReference type="OrthoDB" id="9785276at2"/>
<dbReference type="SUPFAM" id="SSF54373">
    <property type="entry name" value="FAD-linked reductases, C-terminal domain"/>
    <property type="match status" value="1"/>
</dbReference>
<keyword evidence="4 5" id="KW-0274">FAD</keyword>
<dbReference type="Gene3D" id="3.50.50.60">
    <property type="entry name" value="FAD/NAD(P)-binding domain"/>
    <property type="match status" value="1"/>
</dbReference>
<dbReference type="InterPro" id="IPR000172">
    <property type="entry name" value="GMC_OxRdtase_N"/>
</dbReference>
<dbReference type="PANTHER" id="PTHR11552">
    <property type="entry name" value="GLUCOSE-METHANOL-CHOLINE GMC OXIDOREDUCTASE"/>
    <property type="match status" value="1"/>
</dbReference>
<dbReference type="Proteomes" id="UP000030826">
    <property type="component" value="Unassembled WGS sequence"/>
</dbReference>
<feature type="binding site" evidence="5">
    <location>
        <position position="218"/>
    </location>
    <ligand>
        <name>FAD</name>
        <dbReference type="ChEBI" id="CHEBI:57692"/>
    </ligand>
</feature>
<dbReference type="AlphaFoldDB" id="A0A0B1Q348"/>
<dbReference type="GO" id="GO:0016614">
    <property type="term" value="F:oxidoreductase activity, acting on CH-OH group of donors"/>
    <property type="evidence" value="ECO:0007669"/>
    <property type="project" value="InterPro"/>
</dbReference>
<organism evidence="7 8">
    <name type="scientific">Aureimonas altamirensis</name>
    <dbReference type="NCBI Taxonomy" id="370622"/>
    <lineage>
        <taxon>Bacteria</taxon>
        <taxon>Pseudomonadati</taxon>
        <taxon>Pseudomonadota</taxon>
        <taxon>Alphaproteobacteria</taxon>
        <taxon>Hyphomicrobiales</taxon>
        <taxon>Aurantimonadaceae</taxon>
        <taxon>Aureimonas</taxon>
    </lineage>
</organism>
<dbReference type="PANTHER" id="PTHR11552:SF147">
    <property type="entry name" value="CHOLINE DEHYDROGENASE, MITOCHONDRIAL"/>
    <property type="match status" value="1"/>
</dbReference>
<dbReference type="Gene3D" id="3.30.560.10">
    <property type="entry name" value="Glucose Oxidase, domain 3"/>
    <property type="match status" value="1"/>
</dbReference>
<evidence type="ECO:0000313" key="8">
    <source>
        <dbReference type="Proteomes" id="UP000030826"/>
    </source>
</evidence>
<dbReference type="PROSITE" id="PS00624">
    <property type="entry name" value="GMC_OXRED_2"/>
    <property type="match status" value="1"/>
</dbReference>
<comment type="similarity">
    <text evidence="2">Belongs to the GMC oxidoreductase family.</text>
</comment>
<keyword evidence="3" id="KW-0285">Flavoprotein</keyword>
<dbReference type="InterPro" id="IPR036188">
    <property type="entry name" value="FAD/NAD-bd_sf"/>
</dbReference>